<keyword evidence="2" id="KW-0808">Transferase</keyword>
<gene>
    <name evidence="2" type="ORF">TSOC_014139</name>
</gene>
<dbReference type="Gene3D" id="3.40.50.300">
    <property type="entry name" value="P-loop containing nucleotide triphosphate hydrolases"/>
    <property type="match status" value="2"/>
</dbReference>
<feature type="domain" description="Deoxynucleoside kinase" evidence="1">
    <location>
        <begin position="84"/>
        <end position="269"/>
    </location>
</feature>
<accession>A0A2J7ZIH6</accession>
<dbReference type="PANTHER" id="PTHR10513">
    <property type="entry name" value="DEOXYNUCLEOSIDE KINASE"/>
    <property type="match status" value="1"/>
</dbReference>
<comment type="caution">
    <text evidence="2">The sequence shown here is derived from an EMBL/GenBank/DDBJ whole genome shotgun (WGS) entry which is preliminary data.</text>
</comment>
<dbReference type="EMBL" id="PGGS01001755">
    <property type="protein sequence ID" value="PNH00058.1"/>
    <property type="molecule type" value="Genomic_DNA"/>
</dbReference>
<keyword evidence="2" id="KW-0418">Kinase</keyword>
<dbReference type="GO" id="GO:0019136">
    <property type="term" value="F:deoxynucleoside kinase activity"/>
    <property type="evidence" value="ECO:0007669"/>
    <property type="project" value="TreeGrafter"/>
</dbReference>
<dbReference type="Pfam" id="PF01712">
    <property type="entry name" value="dNK"/>
    <property type="match status" value="1"/>
</dbReference>
<organism evidence="2 3">
    <name type="scientific">Tetrabaena socialis</name>
    <dbReference type="NCBI Taxonomy" id="47790"/>
    <lineage>
        <taxon>Eukaryota</taxon>
        <taxon>Viridiplantae</taxon>
        <taxon>Chlorophyta</taxon>
        <taxon>core chlorophytes</taxon>
        <taxon>Chlorophyceae</taxon>
        <taxon>CS clade</taxon>
        <taxon>Chlamydomonadales</taxon>
        <taxon>Tetrabaenaceae</taxon>
        <taxon>Tetrabaena</taxon>
    </lineage>
</organism>
<dbReference type="InterPro" id="IPR050566">
    <property type="entry name" value="Deoxyribonucleoside_kinase"/>
</dbReference>
<reference evidence="2 3" key="1">
    <citation type="journal article" date="2017" name="Mol. Biol. Evol.">
        <title>The 4-celled Tetrabaena socialis nuclear genome reveals the essential components for genetic control of cell number at the origin of multicellularity in the volvocine lineage.</title>
        <authorList>
            <person name="Featherston J."/>
            <person name="Arakaki Y."/>
            <person name="Hanschen E.R."/>
            <person name="Ferris P.J."/>
            <person name="Michod R.E."/>
            <person name="Olson B.J.S.C."/>
            <person name="Nozaki H."/>
            <person name="Durand P.M."/>
        </authorList>
    </citation>
    <scope>NUCLEOTIDE SEQUENCE [LARGE SCALE GENOMIC DNA]</scope>
    <source>
        <strain evidence="2 3">NIES-571</strain>
    </source>
</reference>
<dbReference type="PANTHER" id="PTHR10513:SF35">
    <property type="entry name" value="DEOXYADENOSINE KINASE"/>
    <property type="match status" value="1"/>
</dbReference>
<dbReference type="InterPro" id="IPR031314">
    <property type="entry name" value="DNK_dom"/>
</dbReference>
<evidence type="ECO:0000259" key="1">
    <source>
        <dbReference type="Pfam" id="PF01712"/>
    </source>
</evidence>
<keyword evidence="3" id="KW-1185">Reference proteome</keyword>
<evidence type="ECO:0000313" key="3">
    <source>
        <dbReference type="Proteomes" id="UP000236333"/>
    </source>
</evidence>
<protein>
    <submittedName>
        <fullName evidence="2">Deoxynucleoside kinase</fullName>
    </submittedName>
</protein>
<name>A0A2J7ZIH6_9CHLO</name>
<evidence type="ECO:0000313" key="2">
    <source>
        <dbReference type="EMBL" id="PNH00058.1"/>
    </source>
</evidence>
<dbReference type="SUPFAM" id="SSF52540">
    <property type="entry name" value="P-loop containing nucleoside triphosphate hydrolases"/>
    <property type="match status" value="2"/>
</dbReference>
<dbReference type="OrthoDB" id="567086at2759"/>
<feature type="non-terminal residue" evidence="2">
    <location>
        <position position="1"/>
    </location>
</feature>
<dbReference type="GO" id="GO:0005737">
    <property type="term" value="C:cytoplasm"/>
    <property type="evidence" value="ECO:0007669"/>
    <property type="project" value="TreeGrafter"/>
</dbReference>
<sequence>AADHVIVTTPQQDPFVEAQAYARVDRKGQHRIPTMTRLIACGTVDEDILRARTVDEDILRARTVDDVGNKGGRNQESANMFYFLEGNIAAGKSTFLDLFKDHQGCIVAKEPVDDWSAPLDGDGDGILQLYYRSKETHAFAFQATVMLSRVTQLLTLMRDHPGATILAERSPASGGIFVKQLRSEGVLTSVQCALHERWIQMSEALVQTAGIVYLRVSPETCMERLRRRNRNGEALIDKQLIVDLHQLHDEHITDMEARGHRVLRLDGDADPASWLLDVQAFVRSPLDSVENVTV</sequence>
<dbReference type="InterPro" id="IPR027417">
    <property type="entry name" value="P-loop_NTPase"/>
</dbReference>
<proteinExistence type="predicted"/>
<dbReference type="AlphaFoldDB" id="A0A2J7ZIH6"/>
<dbReference type="Proteomes" id="UP000236333">
    <property type="component" value="Unassembled WGS sequence"/>
</dbReference>